<reference evidence="2 3" key="1">
    <citation type="journal article" date="2017" name="ISME J.">
        <title>Energy and carbon metabolisms in a deep terrestrial subsurface fluid microbial community.</title>
        <authorList>
            <person name="Momper L."/>
            <person name="Jungbluth S.P."/>
            <person name="Lee M.D."/>
            <person name="Amend J.P."/>
        </authorList>
    </citation>
    <scope>NUCLEOTIDE SEQUENCE [LARGE SCALE GENOMIC DNA]</scope>
    <source>
        <strain evidence="2">SURF_5</strain>
    </source>
</reference>
<dbReference type="GO" id="GO:0020037">
    <property type="term" value="F:heme binding"/>
    <property type="evidence" value="ECO:0007669"/>
    <property type="project" value="InterPro"/>
</dbReference>
<dbReference type="EMBL" id="QZKU01000087">
    <property type="protein sequence ID" value="RJP19584.1"/>
    <property type="molecule type" value="Genomic_DNA"/>
</dbReference>
<gene>
    <name evidence="2" type="ORF">C4520_12630</name>
</gene>
<dbReference type="AlphaFoldDB" id="A0A3A4NUS4"/>
<comment type="caution">
    <text evidence="2">The sequence shown here is derived from an EMBL/GenBank/DDBJ whole genome shotgun (WGS) entry which is preliminary data.</text>
</comment>
<evidence type="ECO:0000256" key="1">
    <source>
        <dbReference type="SAM" id="SignalP"/>
    </source>
</evidence>
<accession>A0A3A4NUS4</accession>
<dbReference type="SUPFAM" id="SSF46626">
    <property type="entry name" value="Cytochrome c"/>
    <property type="match status" value="1"/>
</dbReference>
<feature type="chain" id="PRO_5017413704" description="Cytochrome c domain-containing protein" evidence="1">
    <location>
        <begin position="33"/>
        <end position="686"/>
    </location>
</feature>
<name>A0A3A4NUS4_ABYX5</name>
<keyword evidence="1" id="KW-0732">Signal</keyword>
<feature type="signal peptide" evidence="1">
    <location>
        <begin position="1"/>
        <end position="32"/>
    </location>
</feature>
<dbReference type="Proteomes" id="UP000265882">
    <property type="component" value="Unassembled WGS sequence"/>
</dbReference>
<dbReference type="GO" id="GO:0009055">
    <property type="term" value="F:electron transfer activity"/>
    <property type="evidence" value="ECO:0007669"/>
    <property type="project" value="InterPro"/>
</dbReference>
<dbReference type="SUPFAM" id="SSF48208">
    <property type="entry name" value="Six-hairpin glycosidases"/>
    <property type="match status" value="1"/>
</dbReference>
<dbReference type="Gene3D" id="1.50.10.10">
    <property type="match status" value="1"/>
</dbReference>
<evidence type="ECO:0000313" key="2">
    <source>
        <dbReference type="EMBL" id="RJP19584.1"/>
    </source>
</evidence>
<dbReference type="GO" id="GO:0005975">
    <property type="term" value="P:carbohydrate metabolic process"/>
    <property type="evidence" value="ECO:0007669"/>
    <property type="project" value="InterPro"/>
</dbReference>
<proteinExistence type="predicted"/>
<evidence type="ECO:0008006" key="4">
    <source>
        <dbReference type="Google" id="ProtNLM"/>
    </source>
</evidence>
<protein>
    <recommendedName>
        <fullName evidence="4">Cytochrome c domain-containing protein</fullName>
    </recommendedName>
</protein>
<dbReference type="InterPro" id="IPR012341">
    <property type="entry name" value="6hp_glycosidase-like_sf"/>
</dbReference>
<evidence type="ECO:0000313" key="3">
    <source>
        <dbReference type="Proteomes" id="UP000265882"/>
    </source>
</evidence>
<sequence>MDNHAGFGFCRRTLIFMCLLLFLFTSVPAALAQSSSAGEPLFKEKCGICHSLDRALNRFDPTESWEKVVSRQRAKAPFWVSAEEGRAITGYLDTRGKIVSSGRPDLLPEQMQTRQSVIVVEPASRMNPNVSEARFNTAKAAYAANELFLSGVPFFEKITQLGLPTDKDLVTITSEDSFWYSRYGMSALQFESGMGLHLLQSRRTILQSEEEGISPKEFYDGFLARVQERTGLTSPPAGVYPVFAEFASGDPELTQLPNFQDYSTLRWNPQKFDKTISLGALGQALYNQTLWAEYFFGSKHGENLLGNDATEGYLGALLVAEAVNKMHFLISEAAFDGKKLGQVNPFSYEAKLLYYPRQIAVDLSYPDDAPPIPESYAVLDPTSTLFDQASLLLGASEFYYFSDPKVEDNWDAVFGSPAEGALFPPEPHNSAKGLSGVVLKNIVAMHYNPVRQTFVSTWANGERGKTIAAADAGLVLVALKNTYTAFHDDEEIRQGARKMLERQAEFLFDYLQLPDGGFANEYNLETSAHSEDPRKLVTQALAIRGLLAAYAVTEDQKYQESAMSALNFMNEKLWSPDAKIYRSEEEAALSHLSPMDMGATLGALREVVLARKDEDVLRKFMIVFISVLQQNGMQLAELTPTGEKFGSVADVMTPDSDSNGVRKPQFAGGRFGVAPVLAGQIAVPSP</sequence>
<dbReference type="InterPro" id="IPR036909">
    <property type="entry name" value="Cyt_c-like_dom_sf"/>
</dbReference>
<dbReference type="Gene3D" id="1.10.760.10">
    <property type="entry name" value="Cytochrome c-like domain"/>
    <property type="match status" value="1"/>
</dbReference>
<organism evidence="2 3">
    <name type="scientific">Abyssobacteria bacterium (strain SURF_5)</name>
    <dbReference type="NCBI Taxonomy" id="2093360"/>
    <lineage>
        <taxon>Bacteria</taxon>
        <taxon>Pseudomonadati</taxon>
        <taxon>Candidatus Hydrogenedentota</taxon>
        <taxon>Candidatus Abyssobacteria</taxon>
    </lineage>
</organism>
<dbReference type="InterPro" id="IPR008928">
    <property type="entry name" value="6-hairpin_glycosidase_sf"/>
</dbReference>